<dbReference type="SUPFAM" id="SSF82282">
    <property type="entry name" value="Homocysteine S-methyltransferase"/>
    <property type="match status" value="1"/>
</dbReference>
<feature type="binding site" evidence="4 5">
    <location>
        <position position="334"/>
    </location>
    <ligand>
        <name>Zn(2+)</name>
        <dbReference type="ChEBI" id="CHEBI:29105"/>
    </ligand>
</feature>
<dbReference type="GO" id="GO:0008168">
    <property type="term" value="F:methyltransferase activity"/>
    <property type="evidence" value="ECO:0007669"/>
    <property type="project" value="UniProtKB-UniRule"/>
</dbReference>
<gene>
    <name evidence="7" type="ORF">GBAR_LOCUS1793</name>
</gene>
<evidence type="ECO:0000313" key="8">
    <source>
        <dbReference type="Proteomes" id="UP001174909"/>
    </source>
</evidence>
<keyword evidence="4 5" id="KW-0862">Zinc</keyword>
<dbReference type="InterPro" id="IPR036589">
    <property type="entry name" value="HCY_dom_sf"/>
</dbReference>
<dbReference type="Pfam" id="PF02574">
    <property type="entry name" value="S-methyl_trans"/>
    <property type="match status" value="1"/>
</dbReference>
<evidence type="ECO:0000256" key="3">
    <source>
        <dbReference type="ARBA" id="ARBA00034478"/>
    </source>
</evidence>
<organism evidence="7 8">
    <name type="scientific">Geodia barretti</name>
    <name type="common">Barrett's horny sponge</name>
    <dbReference type="NCBI Taxonomy" id="519541"/>
    <lineage>
        <taxon>Eukaryota</taxon>
        <taxon>Metazoa</taxon>
        <taxon>Porifera</taxon>
        <taxon>Demospongiae</taxon>
        <taxon>Heteroscleromorpha</taxon>
        <taxon>Tetractinellida</taxon>
        <taxon>Astrophorina</taxon>
        <taxon>Geodiidae</taxon>
        <taxon>Geodia</taxon>
    </lineage>
</organism>
<dbReference type="GO" id="GO:0032259">
    <property type="term" value="P:methylation"/>
    <property type="evidence" value="ECO:0007669"/>
    <property type="project" value="UniProtKB-KW"/>
</dbReference>
<evidence type="ECO:0000256" key="1">
    <source>
        <dbReference type="ARBA" id="ARBA00022603"/>
    </source>
</evidence>
<feature type="binding site" evidence="4 5">
    <location>
        <position position="335"/>
    </location>
    <ligand>
        <name>Zn(2+)</name>
        <dbReference type="ChEBI" id="CHEBI:29105"/>
    </ligand>
</feature>
<comment type="caution">
    <text evidence="7">The sequence shown here is derived from an EMBL/GenBank/DDBJ whole genome shotgun (WGS) entry which is preliminary data.</text>
</comment>
<comment type="pathway">
    <text evidence="3">Amino-acid biosynthesis; L-methionine biosynthesis via de novo pathway.</text>
</comment>
<evidence type="ECO:0000259" key="6">
    <source>
        <dbReference type="PROSITE" id="PS50970"/>
    </source>
</evidence>
<feature type="domain" description="Hcy-binding" evidence="6">
    <location>
        <begin position="33"/>
        <end position="349"/>
    </location>
</feature>
<keyword evidence="1 5" id="KW-0489">Methyltransferase</keyword>
<feature type="binding site" evidence="4 5">
    <location>
        <position position="248"/>
    </location>
    <ligand>
        <name>Zn(2+)</name>
        <dbReference type="ChEBI" id="CHEBI:29105"/>
    </ligand>
</feature>
<reference evidence="7" key="1">
    <citation type="submission" date="2023-03" db="EMBL/GenBank/DDBJ databases">
        <authorList>
            <person name="Steffen K."/>
            <person name="Cardenas P."/>
        </authorList>
    </citation>
    <scope>NUCLEOTIDE SEQUENCE</scope>
</reference>
<protein>
    <submittedName>
        <fullName evidence="7">Betaine--homocysteine S-methyltransferase 1</fullName>
    </submittedName>
</protein>
<dbReference type="GO" id="GO:0009086">
    <property type="term" value="P:methionine biosynthetic process"/>
    <property type="evidence" value="ECO:0007669"/>
    <property type="project" value="InterPro"/>
</dbReference>
<evidence type="ECO:0000256" key="2">
    <source>
        <dbReference type="ARBA" id="ARBA00022679"/>
    </source>
</evidence>
<keyword evidence="4 5" id="KW-0479">Metal-binding</keyword>
<dbReference type="PIRSF" id="PIRSF037505">
    <property type="entry name" value="Betaine_HMT"/>
    <property type="match status" value="1"/>
</dbReference>
<accession>A0AA35QY47</accession>
<sequence length="382" mass="42544">MRAPVREENWRSAELNLVKMDSEGGEKKKGRRRGLKERLDAGETILCAEGYLLAFVRSGYVLQGLWVPEFVLDYPDVLRQQHYEFVRAGSDVTEAYQYHTNRTMMERISGQDRTEEINRIAIKIAREVADETGTLCAGGLSSTNLFKFSDSPSDEDPTEKVKKIFEEQVRWSKEEGADYIIAETMWSLAEAKVAVEVIISSGLPAVVTLSVRNLRKKDGVYATHDGVAIPEACCQLVELGATLVGVNCSQGPANMIEVVEQIVKVVPPEKVCALPIAYRTTSEQPTWQVFADKGYPKNNPAYPNGLEPFYVTRMEIVEFTKRCLELGLRYIGICCGNTGSYTRAMAEAMGKESVLCKYHTRAATAQAAVEDFMEKVHATVGE</sequence>
<dbReference type="Proteomes" id="UP001174909">
    <property type="component" value="Unassembled WGS sequence"/>
</dbReference>
<name>A0AA35QY47_GEOBA</name>
<dbReference type="InterPro" id="IPR003726">
    <property type="entry name" value="HCY_dom"/>
</dbReference>
<dbReference type="EMBL" id="CASHTH010000260">
    <property type="protein sequence ID" value="CAI7995960.1"/>
    <property type="molecule type" value="Genomic_DNA"/>
</dbReference>
<comment type="cofactor">
    <cofactor evidence="4">
        <name>Zn(2+)</name>
        <dbReference type="ChEBI" id="CHEBI:29105"/>
    </cofactor>
    <text evidence="4">Binds 1 zinc ion per subunit.</text>
</comment>
<dbReference type="Gene3D" id="3.20.20.330">
    <property type="entry name" value="Homocysteine-binding-like domain"/>
    <property type="match status" value="1"/>
</dbReference>
<evidence type="ECO:0000313" key="7">
    <source>
        <dbReference type="EMBL" id="CAI7995960.1"/>
    </source>
</evidence>
<dbReference type="PROSITE" id="PS50970">
    <property type="entry name" value="HCY"/>
    <property type="match status" value="1"/>
</dbReference>
<dbReference type="InterPro" id="IPR017226">
    <property type="entry name" value="BHMT-like"/>
</dbReference>
<keyword evidence="2 5" id="KW-0808">Transferase</keyword>
<evidence type="ECO:0000256" key="5">
    <source>
        <dbReference type="PROSITE-ProRule" id="PRU00333"/>
    </source>
</evidence>
<dbReference type="AlphaFoldDB" id="A0AA35QY47"/>
<keyword evidence="8" id="KW-1185">Reference proteome</keyword>
<dbReference type="PANTHER" id="PTHR11103">
    <property type="entry name" value="SLR1189 PROTEIN"/>
    <property type="match status" value="1"/>
</dbReference>
<evidence type="ECO:0000256" key="4">
    <source>
        <dbReference type="PIRSR" id="PIRSR037505-2"/>
    </source>
</evidence>
<proteinExistence type="predicted"/>
<dbReference type="GO" id="GO:0008270">
    <property type="term" value="F:zinc ion binding"/>
    <property type="evidence" value="ECO:0007669"/>
    <property type="project" value="InterPro"/>
</dbReference>
<dbReference type="PANTHER" id="PTHR11103:SF18">
    <property type="entry name" value="SLR1189 PROTEIN"/>
    <property type="match status" value="1"/>
</dbReference>